<evidence type="ECO:0000256" key="2">
    <source>
        <dbReference type="ARBA" id="ARBA00023012"/>
    </source>
</evidence>
<evidence type="ECO:0000256" key="4">
    <source>
        <dbReference type="ARBA" id="ARBA00023125"/>
    </source>
</evidence>
<evidence type="ECO:0000256" key="1">
    <source>
        <dbReference type="ARBA" id="ARBA00022553"/>
    </source>
</evidence>
<evidence type="ECO:0000256" key="6">
    <source>
        <dbReference type="PROSITE-ProRule" id="PRU00169"/>
    </source>
</evidence>
<dbReference type="GO" id="GO:0006355">
    <property type="term" value="P:regulation of DNA-templated transcription"/>
    <property type="evidence" value="ECO:0007669"/>
    <property type="project" value="InterPro"/>
</dbReference>
<dbReference type="Pfam" id="PF00486">
    <property type="entry name" value="Trans_reg_C"/>
    <property type="match status" value="1"/>
</dbReference>
<dbReference type="PANTHER" id="PTHR48111:SF22">
    <property type="entry name" value="REGULATOR OF RPOS"/>
    <property type="match status" value="1"/>
</dbReference>
<dbReference type="CDD" id="cd00383">
    <property type="entry name" value="trans_reg_C"/>
    <property type="match status" value="1"/>
</dbReference>
<dbReference type="PROSITE" id="PS50110">
    <property type="entry name" value="RESPONSE_REGULATORY"/>
    <property type="match status" value="1"/>
</dbReference>
<name>A0A9X2BSI4_9BACL</name>
<comment type="caution">
    <text evidence="10">The sequence shown here is derived from an EMBL/GenBank/DDBJ whole genome shotgun (WGS) entry which is preliminary data.</text>
</comment>
<dbReference type="SUPFAM" id="SSF46894">
    <property type="entry name" value="C-terminal effector domain of the bipartite response regulators"/>
    <property type="match status" value="1"/>
</dbReference>
<dbReference type="InterPro" id="IPR001789">
    <property type="entry name" value="Sig_transdc_resp-reg_receiver"/>
</dbReference>
<accession>A0A9X2BSI4</accession>
<keyword evidence="2" id="KW-0902">Two-component regulatory system</keyword>
<proteinExistence type="predicted"/>
<dbReference type="Gene3D" id="1.10.10.10">
    <property type="entry name" value="Winged helix-like DNA-binding domain superfamily/Winged helix DNA-binding domain"/>
    <property type="match status" value="1"/>
</dbReference>
<feature type="domain" description="Response regulatory" evidence="8">
    <location>
        <begin position="4"/>
        <end position="117"/>
    </location>
</feature>
<organism evidence="10 11">
    <name type="scientific">Paenibacillus mellifer</name>
    <dbReference type="NCBI Taxonomy" id="2937794"/>
    <lineage>
        <taxon>Bacteria</taxon>
        <taxon>Bacillati</taxon>
        <taxon>Bacillota</taxon>
        <taxon>Bacilli</taxon>
        <taxon>Bacillales</taxon>
        <taxon>Paenibacillaceae</taxon>
        <taxon>Paenibacillus</taxon>
    </lineage>
</organism>
<dbReference type="EMBL" id="JALPRK010000004">
    <property type="protein sequence ID" value="MCK8486816.1"/>
    <property type="molecule type" value="Genomic_DNA"/>
</dbReference>
<dbReference type="GO" id="GO:0005829">
    <property type="term" value="C:cytosol"/>
    <property type="evidence" value="ECO:0007669"/>
    <property type="project" value="TreeGrafter"/>
</dbReference>
<dbReference type="SUPFAM" id="SSF52172">
    <property type="entry name" value="CheY-like"/>
    <property type="match status" value="1"/>
</dbReference>
<dbReference type="PROSITE" id="PS51755">
    <property type="entry name" value="OMPR_PHOB"/>
    <property type="match status" value="1"/>
</dbReference>
<comment type="caution">
    <text evidence="6">Lacks conserved residue(s) required for the propagation of feature annotation.</text>
</comment>
<dbReference type="InterPro" id="IPR011006">
    <property type="entry name" value="CheY-like_superfamily"/>
</dbReference>
<protein>
    <submittedName>
        <fullName evidence="10">Response regulator transcription factor</fullName>
    </submittedName>
</protein>
<dbReference type="SMART" id="SM00862">
    <property type="entry name" value="Trans_reg_C"/>
    <property type="match status" value="1"/>
</dbReference>
<keyword evidence="4 7" id="KW-0238">DNA-binding</keyword>
<keyword evidence="1" id="KW-0597">Phosphoprotein</keyword>
<dbReference type="InterPro" id="IPR039420">
    <property type="entry name" value="WalR-like"/>
</dbReference>
<evidence type="ECO:0000256" key="3">
    <source>
        <dbReference type="ARBA" id="ARBA00023015"/>
    </source>
</evidence>
<evidence type="ECO:0000259" key="8">
    <source>
        <dbReference type="PROSITE" id="PS50110"/>
    </source>
</evidence>
<evidence type="ECO:0000256" key="5">
    <source>
        <dbReference type="ARBA" id="ARBA00023163"/>
    </source>
</evidence>
<dbReference type="PANTHER" id="PTHR48111">
    <property type="entry name" value="REGULATOR OF RPOS"/>
    <property type="match status" value="1"/>
</dbReference>
<gene>
    <name evidence="10" type="ORF">M0651_06460</name>
</gene>
<keyword evidence="5" id="KW-0804">Transcription</keyword>
<dbReference type="GO" id="GO:0032993">
    <property type="term" value="C:protein-DNA complex"/>
    <property type="evidence" value="ECO:0007669"/>
    <property type="project" value="TreeGrafter"/>
</dbReference>
<dbReference type="AlphaFoldDB" id="A0A9X2BSI4"/>
<evidence type="ECO:0000313" key="10">
    <source>
        <dbReference type="EMBL" id="MCK8486816.1"/>
    </source>
</evidence>
<dbReference type="InterPro" id="IPR001867">
    <property type="entry name" value="OmpR/PhoB-type_DNA-bd"/>
</dbReference>
<dbReference type="InterPro" id="IPR036388">
    <property type="entry name" value="WH-like_DNA-bd_sf"/>
</dbReference>
<dbReference type="GO" id="GO:0000156">
    <property type="term" value="F:phosphorelay response regulator activity"/>
    <property type="evidence" value="ECO:0007669"/>
    <property type="project" value="TreeGrafter"/>
</dbReference>
<dbReference type="RefSeq" id="WP_248551022.1">
    <property type="nucleotide sequence ID" value="NZ_JALPRK010000004.1"/>
</dbReference>
<dbReference type="Proteomes" id="UP001139534">
    <property type="component" value="Unassembled WGS sequence"/>
</dbReference>
<dbReference type="Gene3D" id="3.40.50.2300">
    <property type="match status" value="1"/>
</dbReference>
<feature type="domain" description="OmpR/PhoB-type" evidence="9">
    <location>
        <begin position="128"/>
        <end position="225"/>
    </location>
</feature>
<dbReference type="GO" id="GO:0000976">
    <property type="term" value="F:transcription cis-regulatory region binding"/>
    <property type="evidence" value="ECO:0007669"/>
    <property type="project" value="TreeGrafter"/>
</dbReference>
<evidence type="ECO:0000313" key="11">
    <source>
        <dbReference type="Proteomes" id="UP001139534"/>
    </source>
</evidence>
<keyword evidence="11" id="KW-1185">Reference proteome</keyword>
<evidence type="ECO:0000256" key="7">
    <source>
        <dbReference type="PROSITE-ProRule" id="PRU01091"/>
    </source>
</evidence>
<keyword evidence="3" id="KW-0805">Transcription regulation</keyword>
<dbReference type="InterPro" id="IPR016032">
    <property type="entry name" value="Sig_transdc_resp-reg_C-effctor"/>
</dbReference>
<reference evidence="10" key="1">
    <citation type="submission" date="2022-04" db="EMBL/GenBank/DDBJ databases">
        <authorList>
            <person name="Seo M.-J."/>
        </authorList>
    </citation>
    <scope>NUCLEOTIDE SEQUENCE</scope>
    <source>
        <strain evidence="10">MBLB2552</strain>
    </source>
</reference>
<sequence length="225" mass="25530">MKRYIILVLEDPAEGERIKAGLEEAGYRISWRQNETGILRTLEEDLPDLLLLGTDLPNEASSVLQEEIGRFAPFPILLLLKEWNTDAVVAGFARGANDVVQVTVPMAELYARIGHLISLFKRLGDGSLTELSFEDLRMELRSRKAWRDGESIKLTPKEFDLLLFLMKRAGKVCGREMILQQVWGYDFATGTNVVDVYIRHLRKKIDSGHTKKLLHTIRGTGYMLG</sequence>
<feature type="DNA-binding region" description="OmpR/PhoB-type" evidence="7">
    <location>
        <begin position="128"/>
        <end position="225"/>
    </location>
</feature>
<evidence type="ECO:0000259" key="9">
    <source>
        <dbReference type="PROSITE" id="PS51755"/>
    </source>
</evidence>
<dbReference type="FunFam" id="1.10.10.10:FF:000005">
    <property type="entry name" value="Two-component system response regulator"/>
    <property type="match status" value="1"/>
</dbReference>